<evidence type="ECO:0000313" key="2">
    <source>
        <dbReference type="Proteomes" id="UP000033624"/>
    </source>
</evidence>
<dbReference type="EMBL" id="LAEW01000001">
    <property type="protein sequence ID" value="KJQ45568.1"/>
    <property type="molecule type" value="Genomic_DNA"/>
</dbReference>
<comment type="caution">
    <text evidence="1">The sequence shown here is derived from an EMBL/GenBank/DDBJ whole genome shotgun (WGS) entry which is preliminary data.</text>
</comment>
<dbReference type="Proteomes" id="UP000033624">
    <property type="component" value="Unassembled WGS sequence"/>
</dbReference>
<evidence type="ECO:0000313" key="1">
    <source>
        <dbReference type="EMBL" id="KJQ45568.1"/>
    </source>
</evidence>
<sequence length="226" mass="27530">MNKKVDKNIKNQSKNTKGFWSKLMFWKSKNDLTQQNYFENILYPFFITKENEKKNVLDFINKQDIQYFLFYTNSKNWLNILQYGICPVKEIKLKADEEYVVWSFQQKDYSIGLAFDISSRAQFWKWLKDTDIKTDQFLTIAINSNTLYRVTKKDWVWDKSLSMVFINEAIQIECIEWILFRDYDLYKKAEEYLRKTLLNDSIRIYYKNNDQFEQIESNNDNEKATR</sequence>
<organism evidence="1 2">
    <name type="scientific">Mycoplasma mycoides subsp. mycoides</name>
    <dbReference type="NCBI Taxonomy" id="2103"/>
    <lineage>
        <taxon>Bacteria</taxon>
        <taxon>Bacillati</taxon>
        <taxon>Mycoplasmatota</taxon>
        <taxon>Mollicutes</taxon>
        <taxon>Mycoplasmataceae</taxon>
        <taxon>Mycoplasma</taxon>
    </lineage>
</organism>
<protein>
    <submittedName>
        <fullName evidence="1">Uncharacterized protein</fullName>
    </submittedName>
</protein>
<name>A0AAE2EHG2_MYCMY</name>
<gene>
    <name evidence="1" type="ORF">TS59_0361</name>
</gene>
<dbReference type="RefSeq" id="WP_011166522.1">
    <property type="nucleotide sequence ID" value="NZ_CP010267.1"/>
</dbReference>
<reference evidence="1 2" key="1">
    <citation type="submission" date="2015-02" db="EMBL/GenBank/DDBJ databases">
        <title>Mycoplasma mycoides subsp. mycoides strain:B237 Genome sequencing.</title>
        <authorList>
            <person name="Fischer A."/>
            <person name="Santana-Cruz I."/>
            <person name="Schieck E."/>
            <person name="Gourle H."/>
            <person name="Lambert M."/>
            <person name="Nadendla S."/>
            <person name="Miller R.A."/>
            <person name="Weber J."/>
            <person name="Bongcam-Rudloff E."/>
            <person name="Vashee S."/>
            <person name="Frey J."/>
            <person name="Jores J."/>
        </authorList>
    </citation>
    <scope>NUCLEOTIDE SEQUENCE [LARGE SCALE GENOMIC DNA]</scope>
    <source>
        <strain evidence="1 2">B237</strain>
    </source>
</reference>
<proteinExistence type="predicted"/>
<dbReference type="OMA" id="ICPVKNI"/>
<dbReference type="AlphaFoldDB" id="A0AAE2EHG2"/>
<accession>A0AAE2EHG2</accession>
<dbReference type="KEGG" id="mmyi:mycmycITA_00353"/>